<dbReference type="PANTHER" id="PTHR37299:SF1">
    <property type="entry name" value="STAGE 0 SPORULATION PROTEIN A HOMOLOG"/>
    <property type="match status" value="1"/>
</dbReference>
<evidence type="ECO:0000259" key="3">
    <source>
        <dbReference type="PROSITE" id="PS50930"/>
    </source>
</evidence>
<dbReference type="GO" id="GO:0003677">
    <property type="term" value="F:DNA binding"/>
    <property type="evidence" value="ECO:0007669"/>
    <property type="project" value="InterPro"/>
</dbReference>
<dbReference type="InterPro" id="IPR011006">
    <property type="entry name" value="CheY-like_superfamily"/>
</dbReference>
<dbReference type="SUPFAM" id="SSF52172">
    <property type="entry name" value="CheY-like"/>
    <property type="match status" value="1"/>
</dbReference>
<dbReference type="Pfam" id="PF00072">
    <property type="entry name" value="Response_reg"/>
    <property type="match status" value="1"/>
</dbReference>
<dbReference type="Pfam" id="PF04397">
    <property type="entry name" value="LytTR"/>
    <property type="match status" value="1"/>
</dbReference>
<keyword evidence="1" id="KW-0597">Phosphoprotein</keyword>
<gene>
    <name evidence="4" type="ORF">BX611_1363</name>
</gene>
<feature type="modified residue" description="4-aspartylphosphate" evidence="1">
    <location>
        <position position="56"/>
    </location>
</feature>
<proteinExistence type="predicted"/>
<dbReference type="InterPro" id="IPR001789">
    <property type="entry name" value="Sig_transdc_resp-reg_receiver"/>
</dbReference>
<feature type="domain" description="HTH LytTR-type" evidence="3">
    <location>
        <begin position="148"/>
        <end position="218"/>
    </location>
</feature>
<name>A0A3D9RW78_9FLAO</name>
<dbReference type="GO" id="GO:0000156">
    <property type="term" value="F:phosphorelay response regulator activity"/>
    <property type="evidence" value="ECO:0007669"/>
    <property type="project" value="InterPro"/>
</dbReference>
<dbReference type="AlphaFoldDB" id="A0A3D9RW78"/>
<evidence type="ECO:0000313" key="4">
    <source>
        <dbReference type="EMBL" id="REE81824.1"/>
    </source>
</evidence>
<dbReference type="CDD" id="cd17534">
    <property type="entry name" value="REC_DC-like"/>
    <property type="match status" value="1"/>
</dbReference>
<dbReference type="OrthoDB" id="2962330at2"/>
<evidence type="ECO:0000259" key="2">
    <source>
        <dbReference type="PROSITE" id="PS50110"/>
    </source>
</evidence>
<dbReference type="RefSeq" id="WP_115879443.1">
    <property type="nucleotide sequence ID" value="NZ_QTTQ01000010.1"/>
</dbReference>
<dbReference type="Gene3D" id="3.40.50.2300">
    <property type="match status" value="1"/>
</dbReference>
<organism evidence="4 5">
    <name type="scientific">Lutibacter oceani</name>
    <dbReference type="NCBI Taxonomy" id="1853311"/>
    <lineage>
        <taxon>Bacteria</taxon>
        <taxon>Pseudomonadati</taxon>
        <taxon>Bacteroidota</taxon>
        <taxon>Flavobacteriia</taxon>
        <taxon>Flavobacteriales</taxon>
        <taxon>Flavobacteriaceae</taxon>
        <taxon>Lutibacter</taxon>
    </lineage>
</organism>
<evidence type="ECO:0000256" key="1">
    <source>
        <dbReference type="PROSITE-ProRule" id="PRU00169"/>
    </source>
</evidence>
<dbReference type="PROSITE" id="PS50930">
    <property type="entry name" value="HTH_LYTTR"/>
    <property type="match status" value="1"/>
</dbReference>
<accession>A0A3D9RW78</accession>
<keyword evidence="5" id="KW-1185">Reference proteome</keyword>
<protein>
    <submittedName>
        <fullName evidence="4">LytTR family two component transcriptional regulator</fullName>
    </submittedName>
</protein>
<dbReference type="SMART" id="SM00850">
    <property type="entry name" value="LytTR"/>
    <property type="match status" value="1"/>
</dbReference>
<dbReference type="InterPro" id="IPR007492">
    <property type="entry name" value="LytTR_DNA-bd_dom"/>
</dbReference>
<dbReference type="Gene3D" id="2.40.50.1020">
    <property type="entry name" value="LytTr DNA-binding domain"/>
    <property type="match status" value="1"/>
</dbReference>
<dbReference type="PANTHER" id="PTHR37299">
    <property type="entry name" value="TRANSCRIPTIONAL REGULATOR-RELATED"/>
    <property type="match status" value="1"/>
</dbReference>
<comment type="caution">
    <text evidence="4">The sequence shown here is derived from an EMBL/GenBank/DDBJ whole genome shotgun (WGS) entry which is preliminary data.</text>
</comment>
<feature type="domain" description="Response regulatory" evidence="2">
    <location>
        <begin position="6"/>
        <end position="121"/>
    </location>
</feature>
<dbReference type="EMBL" id="QTTQ01000010">
    <property type="protein sequence ID" value="REE81824.1"/>
    <property type="molecule type" value="Genomic_DNA"/>
</dbReference>
<dbReference type="InterPro" id="IPR046947">
    <property type="entry name" value="LytR-like"/>
</dbReference>
<dbReference type="SMART" id="SM00448">
    <property type="entry name" value="REC"/>
    <property type="match status" value="1"/>
</dbReference>
<evidence type="ECO:0000313" key="5">
    <source>
        <dbReference type="Proteomes" id="UP000256429"/>
    </source>
</evidence>
<sequence length="247" mass="28474">MGIPIKILIVEDEMIIAANISLQLNKLGYKISGIVSRGEDILNSIKKDTPNIILLDIQLKGKLDGIEAAKLVQKEYEIPIIFLTSNTNDTYFNRAKEIEPYAFISKPFKKLDLQHAIELAVNRMMSEDKLIEKNGETNNSPIILSDRIFIRCNEKMIKISINDIYYIEADRNYCRIFSKNKEYLIVITLKDFDEKLPNEYFLRIHRSYIVNLFHIDEVAGSHVVISKKAIPLSKSLKTDLLNRLQTI</sequence>
<reference evidence="4 5" key="1">
    <citation type="submission" date="2018-08" db="EMBL/GenBank/DDBJ databases">
        <title>Genomic Encyclopedia of Type Strains, Phase III (KMG-III): the genomes of soil and plant-associated and newly described type strains.</title>
        <authorList>
            <person name="Whitman W."/>
        </authorList>
    </citation>
    <scope>NUCLEOTIDE SEQUENCE [LARGE SCALE GENOMIC DNA]</scope>
    <source>
        <strain evidence="4 5">325-5</strain>
    </source>
</reference>
<dbReference type="PROSITE" id="PS50110">
    <property type="entry name" value="RESPONSE_REGULATORY"/>
    <property type="match status" value="1"/>
</dbReference>
<dbReference type="Proteomes" id="UP000256429">
    <property type="component" value="Unassembled WGS sequence"/>
</dbReference>